<dbReference type="AlphaFoldDB" id="A0AAD4I3R8"/>
<dbReference type="Proteomes" id="UP001197093">
    <property type="component" value="Unassembled WGS sequence"/>
</dbReference>
<comment type="caution">
    <text evidence="3">The sequence shown here is derived from an EMBL/GenBank/DDBJ whole genome shotgun (WGS) entry which is preliminary data.</text>
</comment>
<protein>
    <recommendedName>
        <fullName evidence="2">DUF7136 domain-containing protein</fullName>
    </recommendedName>
</protein>
<dbReference type="EMBL" id="JAHCVI010000001">
    <property type="protein sequence ID" value="KAG7293896.1"/>
    <property type="molecule type" value="Genomic_DNA"/>
</dbReference>
<feature type="signal peptide" evidence="1">
    <location>
        <begin position="1"/>
        <end position="24"/>
    </location>
</feature>
<sequence>MHLSSPTVWPLVASLAGLVADAAAAGAGVVEVDLMFPRNDTYAPGANDTLPVIFAVQNAALAAHLNLEVVFGVYDRSDEFLNHPLAVSTVYLRNANLSTLPANETYFFETQFSQKNDLKATEGRWRLGWLASWQSCVEDSFTGGRPADHEFLVDATFWRSVDFIVQPGAQPMDPVAATADGRPCPAELGVAINVTSRTVAVPPAFQPKWHGGGTCAVVDSSGPKPTADPCRVRVDSAVVASLAASRPAEGCSAKSDSCGQNGASRPLAVAPLAVAGAAGLAGMVGADKIADEGKLGVYFVVTGDIWGYYGEALDRAEGLIS</sequence>
<dbReference type="Pfam" id="PF23584">
    <property type="entry name" value="DUF7136"/>
    <property type="match status" value="1"/>
</dbReference>
<evidence type="ECO:0000313" key="3">
    <source>
        <dbReference type="EMBL" id="KAG7293896.1"/>
    </source>
</evidence>
<dbReference type="InterPro" id="IPR055560">
    <property type="entry name" value="DUF7136"/>
</dbReference>
<feature type="domain" description="DUF7136" evidence="2">
    <location>
        <begin position="27"/>
        <end position="257"/>
    </location>
</feature>
<evidence type="ECO:0000256" key="1">
    <source>
        <dbReference type="SAM" id="SignalP"/>
    </source>
</evidence>
<name>A0AAD4I3R8_9PEZI</name>
<keyword evidence="4" id="KW-1185">Reference proteome</keyword>
<evidence type="ECO:0000259" key="2">
    <source>
        <dbReference type="Pfam" id="PF23584"/>
    </source>
</evidence>
<organism evidence="3 4">
    <name type="scientific">Staphylotrichum longicolle</name>
    <dbReference type="NCBI Taxonomy" id="669026"/>
    <lineage>
        <taxon>Eukaryota</taxon>
        <taxon>Fungi</taxon>
        <taxon>Dikarya</taxon>
        <taxon>Ascomycota</taxon>
        <taxon>Pezizomycotina</taxon>
        <taxon>Sordariomycetes</taxon>
        <taxon>Sordariomycetidae</taxon>
        <taxon>Sordariales</taxon>
        <taxon>Chaetomiaceae</taxon>
        <taxon>Staphylotrichum</taxon>
    </lineage>
</organism>
<reference evidence="3" key="1">
    <citation type="submission" date="2023-02" db="EMBL/GenBank/DDBJ databases">
        <authorList>
            <person name="Palmer J.M."/>
        </authorList>
    </citation>
    <scope>NUCLEOTIDE SEQUENCE</scope>
    <source>
        <strain evidence="3">FW57</strain>
    </source>
</reference>
<gene>
    <name evidence="3" type="ORF">NEMBOFW57_003956</name>
</gene>
<evidence type="ECO:0000313" key="4">
    <source>
        <dbReference type="Proteomes" id="UP001197093"/>
    </source>
</evidence>
<accession>A0AAD4I3R8</accession>
<feature type="chain" id="PRO_5042164120" description="DUF7136 domain-containing protein" evidence="1">
    <location>
        <begin position="25"/>
        <end position="321"/>
    </location>
</feature>
<proteinExistence type="predicted"/>
<keyword evidence="1" id="KW-0732">Signal</keyword>